<feature type="transmembrane region" description="Helical" evidence="1">
    <location>
        <begin position="544"/>
        <end position="566"/>
    </location>
</feature>
<evidence type="ECO:0000313" key="3">
    <source>
        <dbReference type="Proteomes" id="UP001165060"/>
    </source>
</evidence>
<feature type="non-terminal residue" evidence="2">
    <location>
        <position position="622"/>
    </location>
</feature>
<feature type="transmembrane region" description="Helical" evidence="1">
    <location>
        <begin position="37"/>
        <end position="58"/>
    </location>
</feature>
<dbReference type="Proteomes" id="UP001165060">
    <property type="component" value="Unassembled WGS sequence"/>
</dbReference>
<feature type="transmembrane region" description="Helical" evidence="1">
    <location>
        <begin position="12"/>
        <end position="31"/>
    </location>
</feature>
<keyword evidence="1" id="KW-0812">Transmembrane</keyword>
<evidence type="ECO:0000313" key="2">
    <source>
        <dbReference type="EMBL" id="GMI33994.1"/>
    </source>
</evidence>
<protein>
    <submittedName>
        <fullName evidence="2">Uncharacterized protein</fullName>
    </submittedName>
</protein>
<gene>
    <name evidence="2" type="ORF">TeGR_g2719</name>
</gene>
<organism evidence="2 3">
    <name type="scientific">Tetraparma gracilis</name>
    <dbReference type="NCBI Taxonomy" id="2962635"/>
    <lineage>
        <taxon>Eukaryota</taxon>
        <taxon>Sar</taxon>
        <taxon>Stramenopiles</taxon>
        <taxon>Ochrophyta</taxon>
        <taxon>Bolidophyceae</taxon>
        <taxon>Parmales</taxon>
        <taxon>Triparmaceae</taxon>
        <taxon>Tetraparma</taxon>
    </lineage>
</organism>
<sequence>MTLSGSQIRPAVAGVIVFAFPPSLLSLVHHFDQRQETADLLMCALLVIAGGVVAKLLTGRGEGKGINVMYIAIPLAAAGFRMTLNTENSATAVVPTASSLNLTNSTGPVLELLPLPSPPSIPADSTCQWHYADEQWPIGLPANSTSPDFDLLPDSTLRSSKCKATFEEADWDKIIGAIGNLGAVATVAGVTESQWDEEVCIGKILNMTLRAMTPYCSSTCSPLGFCESDCHSAVESCGRFATKFVLKDVMKGGQNYFVVEAMLGVDLASCVDDMFNYVTNNNYDSSKICTSPRSGFSHMSFGSTPNVDCLLIEDDPNAVLRDPLANGECALARWDAYKEEFASVTEANEAITANMTHAANLTSTSDDASKKEEGSRFPPWRDPAIVLIPALMFMLLWVGDRLAVKKKKTTGPENLAAVTPVLDSAPTAPPPASKSKLAEELNFIDFFGFTGVFVSVALLAAGGLTLFLGYEVENSDIEGTKIIQAACFYAIAVLAVVYWFTSVMLWREVVNNLVDVEEGRVDPLAALDKIPAAKNLMKWYHDRFAIHTGGRYSLVVVISAELFELVVQATNANTLAKYLDWSVMQLYGNVIFVNFLLFGICLMAPERLISSSTMITVDVVIG</sequence>
<comment type="caution">
    <text evidence="2">The sequence shown here is derived from an EMBL/GenBank/DDBJ whole genome shotgun (WGS) entry which is preliminary data.</text>
</comment>
<feature type="transmembrane region" description="Helical" evidence="1">
    <location>
        <begin position="443"/>
        <end position="470"/>
    </location>
</feature>
<evidence type="ECO:0000256" key="1">
    <source>
        <dbReference type="SAM" id="Phobius"/>
    </source>
</evidence>
<feature type="transmembrane region" description="Helical" evidence="1">
    <location>
        <begin position="482"/>
        <end position="501"/>
    </location>
</feature>
<accession>A0ABQ6MUY6</accession>
<feature type="transmembrane region" description="Helical" evidence="1">
    <location>
        <begin position="380"/>
        <end position="398"/>
    </location>
</feature>
<reference evidence="2 3" key="1">
    <citation type="journal article" date="2023" name="Commun. Biol.">
        <title>Genome analysis of Parmales, the sister group of diatoms, reveals the evolutionary specialization of diatoms from phago-mixotrophs to photoautotrophs.</title>
        <authorList>
            <person name="Ban H."/>
            <person name="Sato S."/>
            <person name="Yoshikawa S."/>
            <person name="Yamada K."/>
            <person name="Nakamura Y."/>
            <person name="Ichinomiya M."/>
            <person name="Sato N."/>
            <person name="Blanc-Mathieu R."/>
            <person name="Endo H."/>
            <person name="Kuwata A."/>
            <person name="Ogata H."/>
        </authorList>
    </citation>
    <scope>NUCLEOTIDE SEQUENCE [LARGE SCALE GENOMIC DNA]</scope>
</reference>
<proteinExistence type="predicted"/>
<dbReference type="EMBL" id="BRYB01001803">
    <property type="protein sequence ID" value="GMI33994.1"/>
    <property type="molecule type" value="Genomic_DNA"/>
</dbReference>
<keyword evidence="1" id="KW-1133">Transmembrane helix</keyword>
<feature type="transmembrane region" description="Helical" evidence="1">
    <location>
        <begin position="586"/>
        <end position="604"/>
    </location>
</feature>
<keyword evidence="1" id="KW-0472">Membrane</keyword>
<keyword evidence="3" id="KW-1185">Reference proteome</keyword>
<name>A0ABQ6MUY6_9STRA</name>